<evidence type="ECO:0000313" key="3">
    <source>
        <dbReference type="EnsemblMetazoa" id="ASIC008179-PA"/>
    </source>
</evidence>
<dbReference type="EnsemblMetazoa" id="ASIC008179-RA">
    <property type="protein sequence ID" value="ASIC008179-PA"/>
    <property type="gene ID" value="ASIC008179"/>
</dbReference>
<keyword evidence="4" id="KW-1185">Reference proteome</keyword>
<proteinExistence type="predicted"/>
<sequence length="108" mass="11897">MQLKYRPTSSSERARGTRRHSGVPQRRKEGGKEVAAELDCCCLCVAMCCLLEKFFSSEESLRTEDLQPETPMAKGSAFLRGGGEGGEDKSTAEWKPLAFAKWHSEGPS</sequence>
<reference evidence="3" key="2">
    <citation type="submission" date="2020-05" db="UniProtKB">
        <authorList>
            <consortium name="EnsemblMetazoa"/>
        </authorList>
    </citation>
    <scope>IDENTIFICATION</scope>
</reference>
<feature type="region of interest" description="Disordered" evidence="1">
    <location>
        <begin position="1"/>
        <end position="32"/>
    </location>
</feature>
<accession>A0A084VS07</accession>
<dbReference type="VEuPathDB" id="VectorBase:ASIC008179"/>
<gene>
    <name evidence="2" type="ORF">ZHAS_00008179</name>
</gene>
<dbReference type="AlphaFoldDB" id="A0A084VS07"/>
<organism evidence="2">
    <name type="scientific">Anopheles sinensis</name>
    <name type="common">Mosquito</name>
    <dbReference type="NCBI Taxonomy" id="74873"/>
    <lineage>
        <taxon>Eukaryota</taxon>
        <taxon>Metazoa</taxon>
        <taxon>Ecdysozoa</taxon>
        <taxon>Arthropoda</taxon>
        <taxon>Hexapoda</taxon>
        <taxon>Insecta</taxon>
        <taxon>Pterygota</taxon>
        <taxon>Neoptera</taxon>
        <taxon>Endopterygota</taxon>
        <taxon>Diptera</taxon>
        <taxon>Nematocera</taxon>
        <taxon>Culicoidea</taxon>
        <taxon>Culicidae</taxon>
        <taxon>Anophelinae</taxon>
        <taxon>Anopheles</taxon>
    </lineage>
</organism>
<dbReference type="EMBL" id="KE525036">
    <property type="protein sequence ID" value="KFB40751.1"/>
    <property type="molecule type" value="Genomic_DNA"/>
</dbReference>
<feature type="region of interest" description="Disordered" evidence="1">
    <location>
        <begin position="62"/>
        <end position="93"/>
    </location>
</feature>
<protein>
    <submittedName>
        <fullName evidence="2 3">Uncharacterized protein</fullName>
    </submittedName>
</protein>
<dbReference type="EMBL" id="ATLV01015790">
    <property type="status" value="NOT_ANNOTATED_CDS"/>
    <property type="molecule type" value="Genomic_DNA"/>
</dbReference>
<dbReference type="Proteomes" id="UP000030765">
    <property type="component" value="Unassembled WGS sequence"/>
</dbReference>
<name>A0A084VS07_ANOSI</name>
<reference evidence="2 4" key="1">
    <citation type="journal article" date="2014" name="BMC Genomics">
        <title>Genome sequence of Anopheles sinensis provides insight into genetics basis of mosquito competence for malaria parasites.</title>
        <authorList>
            <person name="Zhou D."/>
            <person name="Zhang D."/>
            <person name="Ding G."/>
            <person name="Shi L."/>
            <person name="Hou Q."/>
            <person name="Ye Y."/>
            <person name="Xu Y."/>
            <person name="Zhou H."/>
            <person name="Xiong C."/>
            <person name="Li S."/>
            <person name="Yu J."/>
            <person name="Hong S."/>
            <person name="Yu X."/>
            <person name="Zou P."/>
            <person name="Chen C."/>
            <person name="Chang X."/>
            <person name="Wang W."/>
            <person name="Lv Y."/>
            <person name="Sun Y."/>
            <person name="Ma L."/>
            <person name="Shen B."/>
            <person name="Zhu C."/>
        </authorList>
    </citation>
    <scope>NUCLEOTIDE SEQUENCE [LARGE SCALE GENOMIC DNA]</scope>
</reference>
<evidence type="ECO:0000256" key="1">
    <source>
        <dbReference type="SAM" id="MobiDB-lite"/>
    </source>
</evidence>
<evidence type="ECO:0000313" key="2">
    <source>
        <dbReference type="EMBL" id="KFB40751.1"/>
    </source>
</evidence>
<evidence type="ECO:0000313" key="4">
    <source>
        <dbReference type="Proteomes" id="UP000030765"/>
    </source>
</evidence>